<dbReference type="InterPro" id="IPR036426">
    <property type="entry name" value="Bulb-type_lectin_dom_sf"/>
</dbReference>
<dbReference type="AlphaFoldDB" id="A0AAV1HU83"/>
<dbReference type="SUPFAM" id="SSF81296">
    <property type="entry name" value="E set domains"/>
    <property type="match status" value="1"/>
</dbReference>
<dbReference type="Pfam" id="PF09118">
    <property type="entry name" value="GO-like_E_set"/>
    <property type="match status" value="1"/>
</dbReference>
<feature type="signal peptide" evidence="3">
    <location>
        <begin position="1"/>
        <end position="17"/>
    </location>
</feature>
<keyword evidence="1 3" id="KW-0732">Signal</keyword>
<dbReference type="Gene3D" id="2.60.40.10">
    <property type="entry name" value="Immunoglobulins"/>
    <property type="match status" value="1"/>
</dbReference>
<dbReference type="CDD" id="cd02851">
    <property type="entry name" value="E_set_GO_C"/>
    <property type="match status" value="1"/>
</dbReference>
<evidence type="ECO:0000259" key="4">
    <source>
        <dbReference type="PROSITE" id="PS50927"/>
    </source>
</evidence>
<evidence type="ECO:0000313" key="5">
    <source>
        <dbReference type="EMBL" id="CAK0733179.1"/>
    </source>
</evidence>
<dbReference type="InterPro" id="IPR037293">
    <property type="entry name" value="Gal_Oxidase_central_sf"/>
</dbReference>
<comment type="caution">
    <text evidence="5">The sequence shown here is derived from an EMBL/GenBank/DDBJ whole genome shotgun (WGS) entry which is preliminary data.</text>
</comment>
<dbReference type="InterPro" id="IPR013783">
    <property type="entry name" value="Ig-like_fold"/>
</dbReference>
<dbReference type="PANTHER" id="PTHR32208">
    <property type="entry name" value="SECRETED PROTEIN-RELATED"/>
    <property type="match status" value="1"/>
</dbReference>
<feature type="domain" description="Bulb-type lectin" evidence="4">
    <location>
        <begin position="873"/>
        <end position="1005"/>
    </location>
</feature>
<feature type="domain" description="Bulb-type lectin" evidence="4">
    <location>
        <begin position="1006"/>
        <end position="1133"/>
    </location>
</feature>
<dbReference type="InterPro" id="IPR014756">
    <property type="entry name" value="Ig_E-set"/>
</dbReference>
<gene>
    <name evidence="5" type="ORF">CVIRNUC_000237</name>
</gene>
<reference evidence="5 6" key="1">
    <citation type="submission" date="2023-10" db="EMBL/GenBank/DDBJ databases">
        <authorList>
            <person name="Maclean D."/>
            <person name="Macfadyen A."/>
        </authorList>
    </citation>
    <scope>NUCLEOTIDE SEQUENCE [LARGE SCALE GENOMIC DNA]</scope>
</reference>
<dbReference type="Gene3D" id="2.130.10.80">
    <property type="entry name" value="Galactose oxidase/kelch, beta-propeller"/>
    <property type="match status" value="1"/>
</dbReference>
<proteinExistence type="predicted"/>
<dbReference type="InterPro" id="IPR011043">
    <property type="entry name" value="Gal_Oxase/kelch_b-propeller"/>
</dbReference>
<feature type="domain" description="Bulb-type lectin" evidence="4">
    <location>
        <begin position="158"/>
        <end position="282"/>
    </location>
</feature>
<dbReference type="PANTHER" id="PTHR32208:SF21">
    <property type="entry name" value="LOW QUALITY PROTEIN: ALDEHYDE OXIDASE GLOX-LIKE"/>
    <property type="match status" value="1"/>
</dbReference>
<feature type="compositionally biased region" description="Polar residues" evidence="2">
    <location>
        <begin position="112"/>
        <end position="122"/>
    </location>
</feature>
<dbReference type="Gene3D" id="2.90.10.10">
    <property type="entry name" value="Bulb-type lectin domain"/>
    <property type="match status" value="6"/>
</dbReference>
<dbReference type="InterPro" id="IPR001480">
    <property type="entry name" value="Bulb-type_lectin_dom"/>
</dbReference>
<keyword evidence="6" id="KW-1185">Reference proteome</keyword>
<feature type="region of interest" description="Disordered" evidence="2">
    <location>
        <begin position="93"/>
        <end position="136"/>
    </location>
</feature>
<dbReference type="SUPFAM" id="SSF50965">
    <property type="entry name" value="Galactose oxidase, central domain"/>
    <property type="match status" value="1"/>
</dbReference>
<dbReference type="InterPro" id="IPR015202">
    <property type="entry name" value="GO-like_E_set"/>
</dbReference>
<evidence type="ECO:0000256" key="1">
    <source>
        <dbReference type="ARBA" id="ARBA00022729"/>
    </source>
</evidence>
<evidence type="ECO:0000256" key="2">
    <source>
        <dbReference type="SAM" id="MobiDB-lite"/>
    </source>
</evidence>
<evidence type="ECO:0000256" key="3">
    <source>
        <dbReference type="SAM" id="SignalP"/>
    </source>
</evidence>
<evidence type="ECO:0000313" key="6">
    <source>
        <dbReference type="Proteomes" id="UP001314263"/>
    </source>
</evidence>
<dbReference type="SMART" id="SM00108">
    <property type="entry name" value="B_lectin"/>
    <property type="match status" value="3"/>
</dbReference>
<dbReference type="InterPro" id="IPR009880">
    <property type="entry name" value="Glyoxal_oxidase_N"/>
</dbReference>
<name>A0AAV1HU83_9CHLO</name>
<organism evidence="5 6">
    <name type="scientific">Coccomyxa viridis</name>
    <dbReference type="NCBI Taxonomy" id="1274662"/>
    <lineage>
        <taxon>Eukaryota</taxon>
        <taxon>Viridiplantae</taxon>
        <taxon>Chlorophyta</taxon>
        <taxon>core chlorophytes</taxon>
        <taxon>Trebouxiophyceae</taxon>
        <taxon>Trebouxiophyceae incertae sedis</taxon>
        <taxon>Coccomyxaceae</taxon>
        <taxon>Coccomyxa</taxon>
    </lineage>
</organism>
<dbReference type="EMBL" id="CAUYUE010000001">
    <property type="protein sequence ID" value="CAK0733179.1"/>
    <property type="molecule type" value="Genomic_DNA"/>
</dbReference>
<dbReference type="Pfam" id="PF07250">
    <property type="entry name" value="Glyoxal_oxid_N"/>
    <property type="match status" value="1"/>
</dbReference>
<accession>A0AAV1HU83</accession>
<sequence length="1133" mass="119711">MVLLQATLAALLWTAAAESFHLVKPFGNITIPGWLPNIFNPLVRTTFPEANAWYKEHYMGNYTFDGTGKNHSLPNDPLTVPFIPPPPKRRVEPLFPKPVNPSLPRTVKNPAMNMSSNATSTPQAPPSGIHDASLPGNGKKKLDLLKKTFGKMFQAMPTGTLASGQQLQQGIQLFSTDQEVFLVVQGDGNLVLYNSALYAEYGAVVTAAIWASGTNGQGPAPLVLSMQTDCNLVLYAANGYAVWASATYTEGTGPCSLIVSSASGGSISVQDSTGIQLYKQPLTAATSGMWRTPHPDPDPLNGPPTGLSGASAIAMAYVPDGTVIFAERPHAIAGDVPNNPLLVNADDVGALGSVYTVSYYGQDIPNEDTFTPLNVQSQPFCVGVAVDYEGNAILVGGDNQGVGTIFRSEADKAANIPFPNGYYDVRRYEPGAEEMTIPDSMYDVNSMTGAPNTARDCCLQLPTDPVAIPDSCIPDENCSPRWYPTLLTLPSGNIIIVGGCLVTSGNGEVATQNPTWQIYNVSAQSLTYNTPFPTDILTEQVPYSLYPLMWVLPGTGSVLVLDGVAGEILETDGDTLGGLDARYTNPPDTQWPMNWPTTAASVLLPLIYPDYTPEVLIMGGADDSGNGLAYSKRLSGLLPGQIAGWQQEAMGIKRIEGVGVLLPDGTVFLCSGASYGYVGGSFDSDNAYSGFATRPQIYSPTAAQGQRWSNPLTDSGIDRGYHNSALLIASGEVMVAGSEPTGEYRVQYYVPAYLLRGNPQPLITNAPAQLKYDAQFVVSYDLAGDTIKSVVLIRTSGSTHSVQMDQRMIVLNTQVASSTSLLATAPPDGTVAPPGFYMLFLVSNSGTPSVAKFVYLPPSGGGATPVPTPVPNAGTLASGQTLQEGRRLFSADNSVFLLVQQDGNLVLYNTALYTQYGLVYQAAIWASGTVGSTPAPFELSMQQDCNLVLYNGNVASVGQNVGAAVWSSGTYNQGTAPCLLTVSGTNGGSISVSDATGVLLFQQPQNGVLYSNQQLQQGVRLYSADKVVFIIVQADGNLVLYNSAEYAQNGAAASAAIWSSGTDGSNPAPFLLHMQLDCNLVLYNANGQAPANAIFSTKTQNNPTPCSLSISSSGGGSISVMDANEMVLYTQPK</sequence>
<feature type="chain" id="PRO_5044010229" description="Bulb-type lectin domain-containing protein" evidence="3">
    <location>
        <begin position="18"/>
        <end position="1133"/>
    </location>
</feature>
<dbReference type="PROSITE" id="PS50927">
    <property type="entry name" value="BULB_LECTIN"/>
    <property type="match status" value="3"/>
</dbReference>
<dbReference type="Proteomes" id="UP001314263">
    <property type="component" value="Unassembled WGS sequence"/>
</dbReference>
<protein>
    <recommendedName>
        <fullName evidence="4">Bulb-type lectin domain-containing protein</fullName>
    </recommendedName>
</protein>
<dbReference type="SUPFAM" id="SSF51110">
    <property type="entry name" value="alpha-D-mannose-specific plant lectins"/>
    <property type="match status" value="3"/>
</dbReference>